<evidence type="ECO:0000313" key="1">
    <source>
        <dbReference type="EMBL" id="BDS10855.1"/>
    </source>
</evidence>
<gene>
    <name evidence="1" type="ORF">AsAng_0015650</name>
</gene>
<accession>A0A916DRV5</accession>
<protein>
    <submittedName>
        <fullName evidence="1">Uncharacterized protein</fullName>
    </submittedName>
</protein>
<sequence>MSNHPFFLAYFGKPHSGKTYDLQQFVKRCGRETIFVYNSGHEKDWRGFIEIELHSDSKSKKLYFSYKGRDYLFEKHFMKKFKGKKVKAMMADEKLTEQLLYKALSKKGYKGLFFIIDDATNVFSAQLTQAQKACFYRAKHVGIWFALVFHDPNMFPNGAWGALTLARFFKNNVAPPSKKQRIIPHFPEVMQAFKILRTAPVYSHCTLIMDSGQLVVKRAKPRLNPKKVKPIIIKKST</sequence>
<dbReference type="Proteomes" id="UP001060919">
    <property type="component" value="Chromosome"/>
</dbReference>
<proteinExistence type="predicted"/>
<reference evidence="1" key="1">
    <citation type="submission" date="2022-09" db="EMBL/GenBank/DDBJ databases">
        <title>Aureispira anguillicida sp. nov., isolated from Leptocephalus of Japanese eel Anguilla japonica.</title>
        <authorList>
            <person name="Yuasa K."/>
            <person name="Mekata T."/>
            <person name="Ikunari K."/>
        </authorList>
    </citation>
    <scope>NUCLEOTIDE SEQUENCE</scope>
    <source>
        <strain evidence="1">EL160426</strain>
    </source>
</reference>
<dbReference type="RefSeq" id="WP_264792115.1">
    <property type="nucleotide sequence ID" value="NZ_AP026867.1"/>
</dbReference>
<evidence type="ECO:0000313" key="2">
    <source>
        <dbReference type="Proteomes" id="UP001060919"/>
    </source>
</evidence>
<dbReference type="EMBL" id="AP026867">
    <property type="protein sequence ID" value="BDS10855.1"/>
    <property type="molecule type" value="Genomic_DNA"/>
</dbReference>
<keyword evidence="2" id="KW-1185">Reference proteome</keyword>
<dbReference type="KEGG" id="aup:AsAng_0015650"/>
<organism evidence="1 2">
    <name type="scientific">Aureispira anguillae</name>
    <dbReference type="NCBI Taxonomy" id="2864201"/>
    <lineage>
        <taxon>Bacteria</taxon>
        <taxon>Pseudomonadati</taxon>
        <taxon>Bacteroidota</taxon>
        <taxon>Saprospiria</taxon>
        <taxon>Saprospirales</taxon>
        <taxon>Saprospiraceae</taxon>
        <taxon>Aureispira</taxon>
    </lineage>
</organism>
<name>A0A916DRV5_9BACT</name>
<dbReference type="AlphaFoldDB" id="A0A916DRV5"/>